<accession>J9GEI4</accession>
<gene>
    <name evidence="1" type="ORF">EVA_06577</name>
</gene>
<organism evidence="1">
    <name type="scientific">gut metagenome</name>
    <dbReference type="NCBI Taxonomy" id="749906"/>
    <lineage>
        <taxon>unclassified sequences</taxon>
        <taxon>metagenomes</taxon>
        <taxon>organismal metagenomes</taxon>
    </lineage>
</organism>
<dbReference type="AlphaFoldDB" id="J9GEI4"/>
<evidence type="ECO:0000313" key="1">
    <source>
        <dbReference type="EMBL" id="EJX05314.1"/>
    </source>
</evidence>
<protein>
    <submittedName>
        <fullName evidence="1">Uncharacterized protein</fullName>
    </submittedName>
</protein>
<comment type="caution">
    <text evidence="1">The sequence shown here is derived from an EMBL/GenBank/DDBJ whole genome shotgun (WGS) entry which is preliminary data.</text>
</comment>
<reference evidence="1" key="1">
    <citation type="journal article" date="2012" name="PLoS ONE">
        <title>Gene sets for utilization of primary and secondary nutrition supplies in the distal gut of endangered iberian lynx.</title>
        <authorList>
            <person name="Alcaide M."/>
            <person name="Messina E."/>
            <person name="Richter M."/>
            <person name="Bargiela R."/>
            <person name="Peplies J."/>
            <person name="Huws S.A."/>
            <person name="Newbold C.J."/>
            <person name="Golyshin P.N."/>
            <person name="Simon M.A."/>
            <person name="Lopez G."/>
            <person name="Yakimov M.M."/>
            <person name="Ferrer M."/>
        </authorList>
    </citation>
    <scope>NUCLEOTIDE SEQUENCE</scope>
</reference>
<proteinExistence type="predicted"/>
<dbReference type="EMBL" id="AMCI01001508">
    <property type="protein sequence ID" value="EJX05314.1"/>
    <property type="molecule type" value="Genomic_DNA"/>
</dbReference>
<feature type="non-terminal residue" evidence="1">
    <location>
        <position position="1"/>
    </location>
</feature>
<sequence>LKFDIIRTFTYYISPHLSIPSAPLFAHFLQFYHSSEAYK</sequence>
<name>J9GEI4_9ZZZZ</name>